<dbReference type="SFLD" id="SFLDG01129">
    <property type="entry name" value="C1.5:_HAD__Beta-PGM__Phosphata"/>
    <property type="match status" value="1"/>
</dbReference>
<organism evidence="1 3">
    <name type="scientific">Yarrowia lipolytica</name>
    <name type="common">Candida lipolytica</name>
    <dbReference type="NCBI Taxonomy" id="4952"/>
    <lineage>
        <taxon>Eukaryota</taxon>
        <taxon>Fungi</taxon>
        <taxon>Dikarya</taxon>
        <taxon>Ascomycota</taxon>
        <taxon>Saccharomycotina</taxon>
        <taxon>Dipodascomycetes</taxon>
        <taxon>Dipodascales</taxon>
        <taxon>Dipodascales incertae sedis</taxon>
        <taxon>Yarrowia</taxon>
    </lineage>
</organism>
<dbReference type="VEuPathDB" id="FungiDB:YALI1_D03061g"/>
<evidence type="ECO:0000313" key="3">
    <source>
        <dbReference type="Proteomes" id="UP000182444"/>
    </source>
</evidence>
<evidence type="ECO:0000313" key="1">
    <source>
        <dbReference type="EMBL" id="AOW03484.1"/>
    </source>
</evidence>
<dbReference type="EMBL" id="KZ859020">
    <property type="protein sequence ID" value="RDW24804.1"/>
    <property type="molecule type" value="Genomic_DNA"/>
</dbReference>
<dbReference type="SUPFAM" id="SSF56784">
    <property type="entry name" value="HAD-like"/>
    <property type="match status" value="1"/>
</dbReference>
<dbReference type="PANTHER" id="PTHR46191">
    <property type="match status" value="1"/>
</dbReference>
<dbReference type="Gene3D" id="1.10.150.720">
    <property type="entry name" value="Haloacid dehalogenase-like hydrolase"/>
    <property type="match status" value="1"/>
</dbReference>
<dbReference type="VEuPathDB" id="FungiDB:YALI0_D02519g"/>
<dbReference type="InterPro" id="IPR036412">
    <property type="entry name" value="HAD-like_sf"/>
</dbReference>
<accession>A0A1H6Q9G8</accession>
<dbReference type="GO" id="GO:0005634">
    <property type="term" value="C:nucleus"/>
    <property type="evidence" value="ECO:0007669"/>
    <property type="project" value="TreeGrafter"/>
</dbReference>
<dbReference type="RefSeq" id="XP_502329.1">
    <property type="nucleotide sequence ID" value="XM_502329.1"/>
</dbReference>
<dbReference type="PANTHER" id="PTHR46191:SF2">
    <property type="entry name" value="HALOACID DEHALOGENASE-LIKE HYDROLASE DOMAIN-CONTAINING PROTEIN 3"/>
    <property type="match status" value="1"/>
</dbReference>
<reference evidence="1 3" key="1">
    <citation type="journal article" date="2016" name="PLoS ONE">
        <title>Sequence Assembly of Yarrowia lipolytica Strain W29/CLIB89 Shows Transposable Element Diversity.</title>
        <authorList>
            <person name="Magnan C."/>
            <person name="Yu J."/>
            <person name="Chang I."/>
            <person name="Jahn E."/>
            <person name="Kanomata Y."/>
            <person name="Wu J."/>
            <person name="Zeller M."/>
            <person name="Oakes M."/>
            <person name="Baldi P."/>
            <person name="Sandmeyer S."/>
        </authorList>
    </citation>
    <scope>NUCLEOTIDE SEQUENCE [LARGE SCALE GENOMIC DNA]</scope>
    <source>
        <strain evidence="1">CLIB89</strain>
        <strain evidence="3">CLIB89(W29)</strain>
    </source>
</reference>
<dbReference type="KEGG" id="yli:2910531"/>
<proteinExistence type="predicted"/>
<dbReference type="InterPro" id="IPR044924">
    <property type="entry name" value="HAD-SF_hydro_IA_REG-2-like_cap"/>
</dbReference>
<dbReference type="eggNOG" id="KOG3085">
    <property type="taxonomic scope" value="Eukaryota"/>
</dbReference>
<dbReference type="EMBL" id="CP017556">
    <property type="protein sequence ID" value="AOW03484.1"/>
    <property type="molecule type" value="Genomic_DNA"/>
</dbReference>
<dbReference type="OMA" id="GARSANW"/>
<dbReference type="Proteomes" id="UP000182444">
    <property type="component" value="Chromosome 1D"/>
</dbReference>
<gene>
    <name evidence="2" type="ORF">B0I71DRAFT_133654</name>
    <name evidence="1" type="ORF">YALI1_D03061g</name>
</gene>
<reference evidence="2 4" key="2">
    <citation type="submission" date="2018-07" db="EMBL/GenBank/DDBJ databases">
        <title>Draft Genome Assemblies for Five Robust Yarrowia lipolytica Strains Exhibiting High Lipid Production and Pentose Sugar Utilization and Sugar Alcohol Secretion from Undetoxified Lignocellulosic Biomass Hydrolysates.</title>
        <authorList>
            <consortium name="DOE Joint Genome Institute"/>
            <person name="Walker C."/>
            <person name="Ryu S."/>
            <person name="Na H."/>
            <person name="Zane M."/>
            <person name="LaButti K."/>
            <person name="Lipzen A."/>
            <person name="Haridas S."/>
            <person name="Barry K."/>
            <person name="Grigoriev I.V."/>
            <person name="Quarterman J."/>
            <person name="Slininger P."/>
            <person name="Dien B."/>
            <person name="Trinh C.T."/>
        </authorList>
    </citation>
    <scope>NUCLEOTIDE SEQUENCE [LARGE SCALE GENOMIC DNA]</scope>
    <source>
        <strain evidence="2 4">YB392</strain>
    </source>
</reference>
<name>A0A1H6Q9G8_YARLL</name>
<dbReference type="Proteomes" id="UP000256601">
    <property type="component" value="Unassembled WGS sequence"/>
</dbReference>
<dbReference type="OrthoDB" id="444127at2759"/>
<dbReference type="Pfam" id="PF00702">
    <property type="entry name" value="Hydrolase"/>
    <property type="match status" value="1"/>
</dbReference>
<sequence>MKLLTIDAFGTLFVPRPSVAAQYLRIVQQCEPYSGHVTQVQRNFHGAFKQYYQQYPCYGKGKIGYESWWCHVIQQTFDNRISLATAHKVYEHFGTSQAYHLYSDVIPLLTQVRSMGFKTAVLSNMDPKAHDILRDFGLDKYLDKVFISYDTEVDKPDENAWKNVEKEFGVSQRCYNSLYHVGDEPGKDLVSIPGWVSVLIDRSEGYTEYDGFAKNRAVKMRQGVLRVAEDQYVVKDLGDVVDLLV</sequence>
<protein>
    <submittedName>
        <fullName evidence="2">HAD-like domain-containing protein</fullName>
    </submittedName>
</protein>
<dbReference type="SFLD" id="SFLDS00003">
    <property type="entry name" value="Haloacid_Dehalogenase"/>
    <property type="match status" value="1"/>
</dbReference>
<dbReference type="InterPro" id="IPR051828">
    <property type="entry name" value="HAD-like_hydrolase_domain"/>
</dbReference>
<dbReference type="AlphaFoldDB" id="A0A1H6Q9G8"/>
<dbReference type="Gene3D" id="3.40.50.1000">
    <property type="entry name" value="HAD superfamily/HAD-like"/>
    <property type="match status" value="1"/>
</dbReference>
<evidence type="ECO:0000313" key="4">
    <source>
        <dbReference type="Proteomes" id="UP000256601"/>
    </source>
</evidence>
<dbReference type="GeneID" id="2910531"/>
<dbReference type="InterPro" id="IPR023214">
    <property type="entry name" value="HAD_sf"/>
</dbReference>
<evidence type="ECO:0000313" key="2">
    <source>
        <dbReference type="EMBL" id="RDW24804.1"/>
    </source>
</evidence>